<dbReference type="AlphaFoldDB" id="A0A133UAJ5"/>
<evidence type="ECO:0008006" key="3">
    <source>
        <dbReference type="Google" id="ProtNLM"/>
    </source>
</evidence>
<comment type="caution">
    <text evidence="1">The sequence shown here is derived from an EMBL/GenBank/DDBJ whole genome shotgun (WGS) entry which is preliminary data.</text>
</comment>
<evidence type="ECO:0000313" key="2">
    <source>
        <dbReference type="Proteomes" id="UP000070163"/>
    </source>
</evidence>
<gene>
    <name evidence="1" type="ORF">AKJ57_02145</name>
</gene>
<evidence type="ECO:0000313" key="1">
    <source>
        <dbReference type="EMBL" id="KXA91210.1"/>
    </source>
</evidence>
<name>A0A133UAJ5_9EURY</name>
<protein>
    <recommendedName>
        <fullName evidence="3">Nucleotidyl transferase AbiEii/AbiGii toxin family protein</fullName>
    </recommendedName>
</protein>
<proteinExistence type="predicted"/>
<accession>A0A133UAJ5</accession>
<reference evidence="1 2" key="1">
    <citation type="journal article" date="2016" name="Sci. Rep.">
        <title>Metabolic traits of an uncultured archaeal lineage -MSBL1- from brine pools of the Red Sea.</title>
        <authorList>
            <person name="Mwirichia R."/>
            <person name="Alam I."/>
            <person name="Rashid M."/>
            <person name="Vinu M."/>
            <person name="Ba-Alawi W."/>
            <person name="Anthony Kamau A."/>
            <person name="Kamanda Ngugi D."/>
            <person name="Goker M."/>
            <person name="Klenk H.P."/>
            <person name="Bajic V."/>
            <person name="Stingl U."/>
        </authorList>
    </citation>
    <scope>NUCLEOTIDE SEQUENCE [LARGE SCALE GENOMIC DNA]</scope>
    <source>
        <strain evidence="1">SCGC-AAA259A05</strain>
    </source>
</reference>
<dbReference type="Proteomes" id="UP000070163">
    <property type="component" value="Unassembled WGS sequence"/>
</dbReference>
<sequence>MVRGHYIDQIIQLSEQELEKILKAVKPPAALIGGWAVHFHVDDGFRKDQGREYIGSRDIDLGVRVNPSWKQNEIKKKAVGMTLKEIEKLGYTKARFGFEIHYHRETMNRLTEEEARELPMHQIFSVSIDVLPDSEKLKNFEKAFGFHPPAEPLLEYVFEKKRAKALKNCVPWSLPDSIYIPNPEVLAAMKIRSFPDREKGYKRVKDLADLHALLWYTESYEKIRNNLRKLISNERFDKLENSLNIEIFESTADLLQVETDLIRNTVNRLFEG</sequence>
<keyword evidence="2" id="KW-1185">Reference proteome</keyword>
<organism evidence="1 2">
    <name type="scientific">candidate division MSBL1 archaeon SCGC-AAA259A05</name>
    <dbReference type="NCBI Taxonomy" id="1698259"/>
    <lineage>
        <taxon>Archaea</taxon>
        <taxon>Methanobacteriati</taxon>
        <taxon>Methanobacteriota</taxon>
        <taxon>candidate division MSBL1</taxon>
    </lineage>
</organism>
<dbReference type="EMBL" id="LHXJ01000017">
    <property type="protein sequence ID" value="KXA91210.1"/>
    <property type="molecule type" value="Genomic_DNA"/>
</dbReference>